<dbReference type="Proteomes" id="UP000481872">
    <property type="component" value="Unassembled WGS sequence"/>
</dbReference>
<evidence type="ECO:0000313" key="3">
    <source>
        <dbReference type="Proteomes" id="UP000481872"/>
    </source>
</evidence>
<dbReference type="AlphaFoldDB" id="A0A6M0H148"/>
<dbReference type="Gene3D" id="3.30.1330.30">
    <property type="match status" value="1"/>
</dbReference>
<dbReference type="EMBL" id="JAAGPU010000001">
    <property type="protein sequence ID" value="NEU03342.1"/>
    <property type="molecule type" value="Genomic_DNA"/>
</dbReference>
<sequence length="104" mass="12259">MNNKFYQFLGLTKKSRNLIEGYNKCEEAIKREKIYLIILSKECADNTKKKFKKISEEKSVQLIEDIPKNELGKPLGREEINVLCVKDDNMSKRLIELWNNHKSI</sequence>
<gene>
    <name evidence="2" type="ORF">G3M99_00450</name>
</gene>
<name>A0A6M0H148_9CLOT</name>
<feature type="domain" description="Ribosomal protein eL8/eL30/eS12/Gadd45" evidence="1">
    <location>
        <begin position="4"/>
        <end position="92"/>
    </location>
</feature>
<reference evidence="2 3" key="1">
    <citation type="submission" date="2020-02" db="EMBL/GenBank/DDBJ databases">
        <title>Genome assembly of a novel Clostridium senegalense strain.</title>
        <authorList>
            <person name="Gupta T.B."/>
            <person name="Jauregui R."/>
            <person name="Maclean P."/>
            <person name="Nawarathana A."/>
            <person name="Brightwell G."/>
        </authorList>
    </citation>
    <scope>NUCLEOTIDE SEQUENCE [LARGE SCALE GENOMIC DNA]</scope>
    <source>
        <strain evidence="2 3">AGRFS4</strain>
    </source>
</reference>
<protein>
    <submittedName>
        <fullName evidence="2">50S ribosomal protein L7ae-like protein</fullName>
    </submittedName>
</protein>
<organism evidence="2 3">
    <name type="scientific">Clostridium senegalense</name>
    <dbReference type="NCBI Taxonomy" id="1465809"/>
    <lineage>
        <taxon>Bacteria</taxon>
        <taxon>Bacillati</taxon>
        <taxon>Bacillota</taxon>
        <taxon>Clostridia</taxon>
        <taxon>Eubacteriales</taxon>
        <taxon>Clostridiaceae</taxon>
        <taxon>Clostridium</taxon>
    </lineage>
</organism>
<dbReference type="InterPro" id="IPR029064">
    <property type="entry name" value="Ribosomal_eL30-like_sf"/>
</dbReference>
<dbReference type="InterPro" id="IPR004038">
    <property type="entry name" value="Ribosomal_eL8/eL30/eS12/Gad45"/>
</dbReference>
<evidence type="ECO:0000313" key="2">
    <source>
        <dbReference type="EMBL" id="NEU03342.1"/>
    </source>
</evidence>
<keyword evidence="3" id="KW-1185">Reference proteome</keyword>
<dbReference type="Pfam" id="PF01248">
    <property type="entry name" value="Ribosomal_L7Ae"/>
    <property type="match status" value="1"/>
</dbReference>
<comment type="caution">
    <text evidence="2">The sequence shown here is derived from an EMBL/GenBank/DDBJ whole genome shotgun (WGS) entry which is preliminary data.</text>
</comment>
<dbReference type="NCBIfam" id="NF004078">
    <property type="entry name" value="PRK05583.1"/>
    <property type="match status" value="1"/>
</dbReference>
<keyword evidence="2" id="KW-0689">Ribosomal protein</keyword>
<accession>A0A6M0H148</accession>
<proteinExistence type="predicted"/>
<dbReference type="SUPFAM" id="SSF55315">
    <property type="entry name" value="L30e-like"/>
    <property type="match status" value="1"/>
</dbReference>
<evidence type="ECO:0000259" key="1">
    <source>
        <dbReference type="Pfam" id="PF01248"/>
    </source>
</evidence>
<keyword evidence="2" id="KW-0687">Ribonucleoprotein</keyword>
<dbReference type="GO" id="GO:0005840">
    <property type="term" value="C:ribosome"/>
    <property type="evidence" value="ECO:0007669"/>
    <property type="project" value="UniProtKB-KW"/>
</dbReference>